<protein>
    <submittedName>
        <fullName evidence="2">Uncharacterized protein</fullName>
    </submittedName>
</protein>
<organism evidence="2 3">
    <name type="scientific">Trichinella pseudospiralis</name>
    <name type="common">Parasitic roundworm</name>
    <dbReference type="NCBI Taxonomy" id="6337"/>
    <lineage>
        <taxon>Eukaryota</taxon>
        <taxon>Metazoa</taxon>
        <taxon>Ecdysozoa</taxon>
        <taxon>Nematoda</taxon>
        <taxon>Enoplea</taxon>
        <taxon>Dorylaimia</taxon>
        <taxon>Trichinellida</taxon>
        <taxon>Trichinellidae</taxon>
        <taxon>Trichinella</taxon>
    </lineage>
</organism>
<accession>A0A0V1FWX2</accession>
<evidence type="ECO:0000256" key="1">
    <source>
        <dbReference type="SAM" id="MobiDB-lite"/>
    </source>
</evidence>
<dbReference type="AlphaFoldDB" id="A0A0V1FWX2"/>
<name>A0A0V1FWX2_TRIPS</name>
<comment type="caution">
    <text evidence="2">The sequence shown here is derived from an EMBL/GenBank/DDBJ whole genome shotgun (WGS) entry which is preliminary data.</text>
</comment>
<sequence length="69" mass="7487">MTTINIIINDVDEGANCCRKPFRPAEVASGVWLLFTVVVQMADVTFSTTKANSNPQAESNQSWTAAVVQ</sequence>
<dbReference type="EMBL" id="JYDT01000027">
    <property type="protein sequence ID" value="KRY89827.1"/>
    <property type="molecule type" value="Genomic_DNA"/>
</dbReference>
<keyword evidence="3" id="KW-1185">Reference proteome</keyword>
<proteinExistence type="predicted"/>
<feature type="region of interest" description="Disordered" evidence="1">
    <location>
        <begin position="49"/>
        <end position="69"/>
    </location>
</feature>
<evidence type="ECO:0000313" key="2">
    <source>
        <dbReference type="EMBL" id="KRY89827.1"/>
    </source>
</evidence>
<reference evidence="2 3" key="1">
    <citation type="submission" date="2015-01" db="EMBL/GenBank/DDBJ databases">
        <title>Evolution of Trichinella species and genotypes.</title>
        <authorList>
            <person name="Korhonen P.K."/>
            <person name="Edoardo P."/>
            <person name="Giuseppe L.R."/>
            <person name="Gasser R.B."/>
        </authorList>
    </citation>
    <scope>NUCLEOTIDE SEQUENCE [LARGE SCALE GENOMIC DNA]</scope>
    <source>
        <strain evidence="2">ISS470</strain>
    </source>
</reference>
<evidence type="ECO:0000313" key="3">
    <source>
        <dbReference type="Proteomes" id="UP000054995"/>
    </source>
</evidence>
<dbReference type="Proteomes" id="UP000054995">
    <property type="component" value="Unassembled WGS sequence"/>
</dbReference>
<gene>
    <name evidence="2" type="ORF">T4D_6185</name>
</gene>